<dbReference type="VEuPathDB" id="MicrosporidiaDB:HERIO_2080"/>
<dbReference type="AlphaFoldDB" id="A0A1X0QFB6"/>
<comment type="caution">
    <text evidence="1">The sequence shown here is derived from an EMBL/GenBank/DDBJ whole genome shotgun (WGS) entry which is preliminary data.</text>
</comment>
<protein>
    <submittedName>
        <fullName evidence="1">Uncharacterized protein</fullName>
    </submittedName>
</protein>
<dbReference type="VEuPathDB" id="MicrosporidiaDB:A0H76_2408"/>
<accession>A0A1X0QFB6</accession>
<dbReference type="Proteomes" id="UP000192501">
    <property type="component" value="Unassembled WGS sequence"/>
</dbReference>
<organism evidence="1 2">
    <name type="scientific">Hepatospora eriocheir</name>
    <dbReference type="NCBI Taxonomy" id="1081669"/>
    <lineage>
        <taxon>Eukaryota</taxon>
        <taxon>Fungi</taxon>
        <taxon>Fungi incertae sedis</taxon>
        <taxon>Microsporidia</taxon>
        <taxon>Hepatosporidae</taxon>
        <taxon>Hepatospora</taxon>
    </lineage>
</organism>
<name>A0A1X0QFB6_9MICR</name>
<proteinExistence type="predicted"/>
<sequence length="203" mass="23227">MNKRAILASIVTTGLFIFSGAVSLLRNNYIELENISETEINDALSLFLNMFLPQDEMNTILDSVDLVVDYMAKDDCFTGVEKPDIIEIIKQKKVYEVVEELKNQKMLFKKLVEHSKFNLSLLSTNNKSMEVLSQMVDSFNIFIYRKQITVSKASLSAITYNIVNSVIMIYKHVHNNLSDDSLLLNKNKIKNVIYKVLTNGNFN</sequence>
<gene>
    <name evidence="1" type="ORF">A0H76_2408</name>
</gene>
<evidence type="ECO:0000313" key="2">
    <source>
        <dbReference type="Proteomes" id="UP000192501"/>
    </source>
</evidence>
<evidence type="ECO:0000313" key="1">
    <source>
        <dbReference type="EMBL" id="ORD98491.1"/>
    </source>
</evidence>
<dbReference type="EMBL" id="LTAI01000640">
    <property type="protein sequence ID" value="ORD98491.1"/>
    <property type="molecule type" value="Genomic_DNA"/>
</dbReference>
<reference evidence="1 2" key="1">
    <citation type="journal article" date="2017" name="Environ. Microbiol.">
        <title>Decay of the glycolytic pathway and adaptation to intranuclear parasitism within Enterocytozoonidae microsporidia.</title>
        <authorList>
            <person name="Wiredu Boakye D."/>
            <person name="Jaroenlak P."/>
            <person name="Prachumwat A."/>
            <person name="Williams T.A."/>
            <person name="Bateman K.S."/>
            <person name="Itsathitphaisarn O."/>
            <person name="Sritunyalucksana K."/>
            <person name="Paszkiewicz K.H."/>
            <person name="Moore K.A."/>
            <person name="Stentiford G.D."/>
            <person name="Williams B.A."/>
        </authorList>
    </citation>
    <scope>NUCLEOTIDE SEQUENCE [LARGE SCALE GENOMIC DNA]</scope>
    <source>
        <strain evidence="2">canceri</strain>
    </source>
</reference>